<evidence type="ECO:0000313" key="2">
    <source>
        <dbReference type="Proteomes" id="UP000034036"/>
    </source>
</evidence>
<dbReference type="Proteomes" id="UP000034036">
    <property type="component" value="Unassembled WGS sequence"/>
</dbReference>
<reference evidence="1 2" key="1">
    <citation type="journal article" date="2015" name="Nature">
        <title>rRNA introns, odd ribosomes, and small enigmatic genomes across a large radiation of phyla.</title>
        <authorList>
            <person name="Brown C.T."/>
            <person name="Hug L.A."/>
            <person name="Thomas B.C."/>
            <person name="Sharon I."/>
            <person name="Castelle C.J."/>
            <person name="Singh A."/>
            <person name="Wilkins M.J."/>
            <person name="Williams K.H."/>
            <person name="Banfield J.F."/>
        </authorList>
    </citation>
    <scope>NUCLEOTIDE SEQUENCE [LARGE SCALE GENOMIC DNA]</scope>
</reference>
<dbReference type="AlphaFoldDB" id="A0A0G1BL61"/>
<protein>
    <submittedName>
        <fullName evidence="1">Uncharacterized protein</fullName>
    </submittedName>
</protein>
<proteinExistence type="predicted"/>
<comment type="caution">
    <text evidence="1">The sequence shown here is derived from an EMBL/GenBank/DDBJ whole genome shotgun (WGS) entry which is preliminary data.</text>
</comment>
<evidence type="ECO:0000313" key="1">
    <source>
        <dbReference type="EMBL" id="KKS47036.1"/>
    </source>
</evidence>
<sequence>MKDKHYIDLKYRCSSMKEHNGEDFIECRPGVVVWDDWFIIWLLSGSKISGPRRPNPCCDPMQISCHDDYEFCVQEGK</sequence>
<organism evidence="1 2">
    <name type="scientific">Candidatus Giovannonibacteria bacterium GW2011_GWF2_42_19</name>
    <dbReference type="NCBI Taxonomy" id="1618659"/>
    <lineage>
        <taxon>Bacteria</taxon>
        <taxon>Candidatus Giovannoniibacteriota</taxon>
    </lineage>
</organism>
<name>A0A0G1BL61_9BACT</name>
<accession>A0A0G1BL61</accession>
<gene>
    <name evidence="1" type="ORF">UV11_C0020G0005</name>
</gene>
<dbReference type="EMBL" id="LCDF01000020">
    <property type="protein sequence ID" value="KKS47036.1"/>
    <property type="molecule type" value="Genomic_DNA"/>
</dbReference>
<dbReference type="STRING" id="1618659.UV11_C0020G0005"/>